<feature type="coiled-coil region" evidence="1">
    <location>
        <begin position="137"/>
        <end position="169"/>
    </location>
</feature>
<reference evidence="3 4" key="1">
    <citation type="submission" date="2023-03" db="EMBL/GenBank/DDBJ databases">
        <title>High recombination rates correlate with genetic variation in Cardiocondyla obscurior ants.</title>
        <authorList>
            <person name="Errbii M."/>
        </authorList>
    </citation>
    <scope>NUCLEOTIDE SEQUENCE [LARGE SCALE GENOMIC DNA]</scope>
    <source>
        <strain evidence="3">Alpha-2009</strain>
        <tissue evidence="3">Whole body</tissue>
    </source>
</reference>
<feature type="compositionally biased region" description="Acidic residues" evidence="2">
    <location>
        <begin position="1"/>
        <end position="16"/>
    </location>
</feature>
<keyword evidence="1" id="KW-0175">Coiled coil</keyword>
<gene>
    <name evidence="3" type="ORF">PUN28_020795</name>
</gene>
<name>A0AAW2E9C7_9HYME</name>
<evidence type="ECO:0000313" key="4">
    <source>
        <dbReference type="Proteomes" id="UP001430953"/>
    </source>
</evidence>
<dbReference type="Proteomes" id="UP001430953">
    <property type="component" value="Unassembled WGS sequence"/>
</dbReference>
<dbReference type="AlphaFoldDB" id="A0AAW2E9C7"/>
<evidence type="ECO:0000256" key="1">
    <source>
        <dbReference type="SAM" id="Coils"/>
    </source>
</evidence>
<organism evidence="3 4">
    <name type="scientific">Cardiocondyla obscurior</name>
    <dbReference type="NCBI Taxonomy" id="286306"/>
    <lineage>
        <taxon>Eukaryota</taxon>
        <taxon>Metazoa</taxon>
        <taxon>Ecdysozoa</taxon>
        <taxon>Arthropoda</taxon>
        <taxon>Hexapoda</taxon>
        <taxon>Insecta</taxon>
        <taxon>Pterygota</taxon>
        <taxon>Neoptera</taxon>
        <taxon>Endopterygota</taxon>
        <taxon>Hymenoptera</taxon>
        <taxon>Apocrita</taxon>
        <taxon>Aculeata</taxon>
        <taxon>Formicoidea</taxon>
        <taxon>Formicidae</taxon>
        <taxon>Myrmicinae</taxon>
        <taxon>Cardiocondyla</taxon>
    </lineage>
</organism>
<dbReference type="EMBL" id="JADYXP020000033">
    <property type="protein sequence ID" value="KAL0098850.1"/>
    <property type="molecule type" value="Genomic_DNA"/>
</dbReference>
<evidence type="ECO:0000256" key="2">
    <source>
        <dbReference type="SAM" id="MobiDB-lite"/>
    </source>
</evidence>
<evidence type="ECO:0000313" key="3">
    <source>
        <dbReference type="EMBL" id="KAL0098850.1"/>
    </source>
</evidence>
<sequence>MGEEGGIWDEFVEEEGEEKKRRSKDKKITGEGRKLCKMLEEEGRGRLKWNKKEKNLFEEGFRRKKEGEKKKEGKWNDLCEWIREVKNEVRREVNNKEGERKEKAVEDWWDKECRRSKRKVKEELEKWREGRGSWNKYKKSKKEYKKLCDRKKEEEKKKWEKEVEQTKTEEDVWKIVNKGRKGRRGVDEKIEIRE</sequence>
<feature type="region of interest" description="Disordered" evidence="2">
    <location>
        <begin position="1"/>
        <end position="27"/>
    </location>
</feature>
<protein>
    <submittedName>
        <fullName evidence="3">Uncharacterized protein</fullName>
    </submittedName>
</protein>
<proteinExistence type="predicted"/>
<comment type="caution">
    <text evidence="3">The sequence shown here is derived from an EMBL/GenBank/DDBJ whole genome shotgun (WGS) entry which is preliminary data.</text>
</comment>
<accession>A0AAW2E9C7</accession>
<keyword evidence="4" id="KW-1185">Reference proteome</keyword>